<proteinExistence type="predicted"/>
<dbReference type="Proteomes" id="UP000507954">
    <property type="component" value="Unassembled WGS sequence"/>
</dbReference>
<reference evidence="2" key="1">
    <citation type="submission" date="2019-06" db="EMBL/GenBank/DDBJ databases">
        <authorList>
            <person name="Le Quere A."/>
            <person name="Colella S."/>
        </authorList>
    </citation>
    <scope>NUCLEOTIDE SEQUENCE</scope>
    <source>
        <strain evidence="2">EmedicaeMD41</strain>
    </source>
</reference>
<organism evidence="2">
    <name type="scientific">Sinorhizobium medicae</name>
    <dbReference type="NCBI Taxonomy" id="110321"/>
    <lineage>
        <taxon>Bacteria</taxon>
        <taxon>Pseudomonadati</taxon>
        <taxon>Pseudomonadota</taxon>
        <taxon>Alphaproteobacteria</taxon>
        <taxon>Hyphomicrobiales</taxon>
        <taxon>Rhizobiaceae</taxon>
        <taxon>Sinorhizobium/Ensifer group</taxon>
        <taxon>Sinorhizobium</taxon>
    </lineage>
</organism>
<evidence type="ECO:0000313" key="2">
    <source>
        <dbReference type="EMBL" id="VTZ63987.1"/>
    </source>
</evidence>
<accession>A0A508X393</accession>
<gene>
    <name evidence="2" type="ORF">EMEDMD4_530194</name>
</gene>
<sequence>MLENTYAEARSLQMSGSSPGVNIGSSSSPVRSTGARNGNWQRTWLRLRPCPTDYLFCFSTAPTGRLARHFGFHRSWIEGRFTPSPDGARCASACASIVFIAGKTRTVEDRGSLGQHSCSRGGVPDEACNEAISRHAVKHGVSHGSIAAFVTYVAPESILWSSREDAEGWGLTNYPTEDLSGFVRSEPRVLKVLTGEMPLA</sequence>
<dbReference type="EMBL" id="CABFNB010000121">
    <property type="protein sequence ID" value="VTZ63987.1"/>
    <property type="molecule type" value="Genomic_DNA"/>
</dbReference>
<name>A0A508X393_9HYPH</name>
<feature type="region of interest" description="Disordered" evidence="1">
    <location>
        <begin position="12"/>
        <end position="36"/>
    </location>
</feature>
<feature type="compositionally biased region" description="Low complexity" evidence="1">
    <location>
        <begin position="15"/>
        <end position="30"/>
    </location>
</feature>
<evidence type="ECO:0000256" key="1">
    <source>
        <dbReference type="SAM" id="MobiDB-lite"/>
    </source>
</evidence>
<protein>
    <submittedName>
        <fullName evidence="2">Uncharacterized protein</fullName>
    </submittedName>
</protein>
<dbReference type="AlphaFoldDB" id="A0A508X393"/>